<organism evidence="5 6">
    <name type="scientific">Faecalispora sporosphaeroides</name>
    <dbReference type="NCBI Taxonomy" id="1549"/>
    <lineage>
        <taxon>Bacteria</taxon>
        <taxon>Bacillati</taxon>
        <taxon>Bacillota</taxon>
        <taxon>Clostridia</taxon>
        <taxon>Eubacteriales</taxon>
        <taxon>Oscillospiraceae</taxon>
        <taxon>Faecalispora</taxon>
    </lineage>
</organism>
<reference evidence="5" key="1">
    <citation type="submission" date="2019-04" db="EMBL/GenBank/DDBJ databases">
        <title>Evolution of Biomass-Degrading Anaerobic Consortia Revealed by Metagenomics.</title>
        <authorList>
            <person name="Peng X."/>
        </authorList>
    </citation>
    <scope>NUCLEOTIDE SEQUENCE</scope>
    <source>
        <strain evidence="5">SIG551</strain>
    </source>
</reference>
<evidence type="ECO:0000256" key="2">
    <source>
        <dbReference type="ARBA" id="ARBA00022448"/>
    </source>
</evidence>
<sequence length="434" mass="47413">MKRQSKFGALAAALLMLAAPLAGCASTAAPSAAANSTGSTGTIELKYWYCYQDMVAKNNKDLTQKFNDTIGKEKGIHVTAEFQGSYSDMNAKLQSAFVGKVEPAVAVMEIGSTVQFAKDGILQPLDGTITQSDIDDFYPGLMENSYVDGKLYAIPYLRSTPILYYNKTMFQKAGLDPEKGPVTWDDLMSMSKAMEKIGAKGYGFVSDEWYSEAFIRSNGGDTTNDKQTEFTFNSPQGVEMQQFFRSGIKDGNFKYYSGANGADSLDTDSVNQKIAMWCGSTGGLANTLQIAKEKGYEIGTAFIPKKTQNKVPTGGANLVMTSRLQGAEKEAAEEFIQFMTSPDSALASHITTGYLPTRKSLANNSTLEKLYQKTPQMKVALDQLQYASGRPMAKGYEEGITHQYLDAMDKIMTTDADIQSTLDEAKKKCDELLK</sequence>
<dbReference type="GO" id="GO:0055052">
    <property type="term" value="C:ATP-binding cassette (ABC) transporter complex, substrate-binding subunit-containing"/>
    <property type="evidence" value="ECO:0007669"/>
    <property type="project" value="TreeGrafter"/>
</dbReference>
<dbReference type="GO" id="GO:1901982">
    <property type="term" value="F:maltose binding"/>
    <property type="evidence" value="ECO:0007669"/>
    <property type="project" value="TreeGrafter"/>
</dbReference>
<gene>
    <name evidence="5" type="ORF">E7512_08140</name>
</gene>
<dbReference type="Proteomes" id="UP000754750">
    <property type="component" value="Unassembled WGS sequence"/>
</dbReference>
<dbReference type="SUPFAM" id="SSF53850">
    <property type="entry name" value="Periplasmic binding protein-like II"/>
    <property type="match status" value="1"/>
</dbReference>
<evidence type="ECO:0000256" key="1">
    <source>
        <dbReference type="ARBA" id="ARBA00008520"/>
    </source>
</evidence>
<dbReference type="CDD" id="cd14748">
    <property type="entry name" value="PBP2_UgpB"/>
    <property type="match status" value="1"/>
</dbReference>
<dbReference type="GO" id="GO:0015768">
    <property type="term" value="P:maltose transport"/>
    <property type="evidence" value="ECO:0007669"/>
    <property type="project" value="TreeGrafter"/>
</dbReference>
<protein>
    <submittedName>
        <fullName evidence="5">ABC transporter substrate-binding protein</fullName>
    </submittedName>
</protein>
<evidence type="ECO:0000313" key="5">
    <source>
        <dbReference type="EMBL" id="MBE6833535.1"/>
    </source>
</evidence>
<name>A0A928Q535_9FIRM</name>
<proteinExistence type="inferred from homology"/>
<dbReference type="RefSeq" id="WP_326840395.1">
    <property type="nucleotide sequence ID" value="NZ_SVNY01000003.1"/>
</dbReference>
<comment type="similarity">
    <text evidence="1">Belongs to the bacterial solute-binding protein 1 family.</text>
</comment>
<keyword evidence="2" id="KW-0813">Transport</keyword>
<dbReference type="PANTHER" id="PTHR30061">
    <property type="entry name" value="MALTOSE-BINDING PERIPLASMIC PROTEIN"/>
    <property type="match status" value="1"/>
</dbReference>
<dbReference type="InterPro" id="IPR006059">
    <property type="entry name" value="SBP"/>
</dbReference>
<dbReference type="PANTHER" id="PTHR30061:SF50">
    <property type="entry name" value="MALTOSE_MALTODEXTRIN-BINDING PERIPLASMIC PROTEIN"/>
    <property type="match status" value="1"/>
</dbReference>
<dbReference type="Pfam" id="PF13416">
    <property type="entry name" value="SBP_bac_8"/>
    <property type="match status" value="1"/>
</dbReference>
<comment type="caution">
    <text evidence="5">The sequence shown here is derived from an EMBL/GenBank/DDBJ whole genome shotgun (WGS) entry which is preliminary data.</text>
</comment>
<feature type="chain" id="PRO_5038854085" evidence="4">
    <location>
        <begin position="25"/>
        <end position="434"/>
    </location>
</feature>
<evidence type="ECO:0000256" key="3">
    <source>
        <dbReference type="ARBA" id="ARBA00022729"/>
    </source>
</evidence>
<feature type="signal peptide" evidence="4">
    <location>
        <begin position="1"/>
        <end position="24"/>
    </location>
</feature>
<accession>A0A928Q535</accession>
<keyword evidence="3 4" id="KW-0732">Signal</keyword>
<dbReference type="EMBL" id="SVNY01000003">
    <property type="protein sequence ID" value="MBE6833535.1"/>
    <property type="molecule type" value="Genomic_DNA"/>
</dbReference>
<dbReference type="Gene3D" id="3.40.190.10">
    <property type="entry name" value="Periplasmic binding protein-like II"/>
    <property type="match status" value="2"/>
</dbReference>
<evidence type="ECO:0000256" key="4">
    <source>
        <dbReference type="SAM" id="SignalP"/>
    </source>
</evidence>
<evidence type="ECO:0000313" key="6">
    <source>
        <dbReference type="Proteomes" id="UP000754750"/>
    </source>
</evidence>
<dbReference type="AlphaFoldDB" id="A0A928Q535"/>
<dbReference type="GO" id="GO:0042956">
    <property type="term" value="P:maltodextrin transmembrane transport"/>
    <property type="evidence" value="ECO:0007669"/>
    <property type="project" value="TreeGrafter"/>
</dbReference>